<dbReference type="InterPro" id="IPR001147">
    <property type="entry name" value="Ribosomal_eL21"/>
</dbReference>
<accession>A0A8H3ES81</accession>
<dbReference type="AlphaFoldDB" id="A0A8H3ES81"/>
<evidence type="ECO:0000256" key="1">
    <source>
        <dbReference type="ARBA" id="ARBA00008427"/>
    </source>
</evidence>
<dbReference type="GO" id="GO:0006412">
    <property type="term" value="P:translation"/>
    <property type="evidence" value="ECO:0007669"/>
    <property type="project" value="InterPro"/>
</dbReference>
<keyword evidence="2" id="KW-0689">Ribosomal protein</keyword>
<comment type="caution">
    <text evidence="4">The sequence shown here is derived from an EMBL/GenBank/DDBJ whole genome shotgun (WGS) entry which is preliminary data.</text>
</comment>
<dbReference type="InterPro" id="IPR036948">
    <property type="entry name" value="Ribosomal_eL21_sf"/>
</dbReference>
<dbReference type="InterPro" id="IPR008991">
    <property type="entry name" value="Translation_prot_SH3-like_sf"/>
</dbReference>
<dbReference type="FunFam" id="2.30.30.70:FF:000001">
    <property type="entry name" value="60S ribosomal protein L21"/>
    <property type="match status" value="1"/>
</dbReference>
<gene>
    <name evidence="4" type="ORF">GOMPHAMPRED_007677</name>
</gene>
<comment type="similarity">
    <text evidence="1">Belongs to the eukaryotic ribosomal protein eL21 family.</text>
</comment>
<dbReference type="Gene3D" id="2.30.30.70">
    <property type="entry name" value="Ribosomal protein L21"/>
    <property type="match status" value="1"/>
</dbReference>
<protein>
    <recommendedName>
        <fullName evidence="6">60S ribosomal protein L21</fullName>
    </recommendedName>
</protein>
<name>A0A8H3ES81_9LECA</name>
<dbReference type="Proteomes" id="UP000664169">
    <property type="component" value="Unassembled WGS sequence"/>
</dbReference>
<dbReference type="FunFam" id="6.10.250.3260:FF:000001">
    <property type="entry name" value="60S ribosomal protein L21"/>
    <property type="match status" value="1"/>
</dbReference>
<dbReference type="Gene3D" id="6.10.250.3260">
    <property type="match status" value="1"/>
</dbReference>
<evidence type="ECO:0000256" key="3">
    <source>
        <dbReference type="ARBA" id="ARBA00023274"/>
    </source>
</evidence>
<keyword evidence="3" id="KW-0687">Ribonucleoprotein</keyword>
<proteinExistence type="inferred from homology"/>
<evidence type="ECO:0000256" key="2">
    <source>
        <dbReference type="ARBA" id="ARBA00022980"/>
    </source>
</evidence>
<dbReference type="GO" id="GO:0003735">
    <property type="term" value="F:structural constituent of ribosome"/>
    <property type="evidence" value="ECO:0007669"/>
    <property type="project" value="InterPro"/>
</dbReference>
<evidence type="ECO:0008006" key="6">
    <source>
        <dbReference type="Google" id="ProtNLM"/>
    </source>
</evidence>
<dbReference type="EMBL" id="CAJPDQ010000007">
    <property type="protein sequence ID" value="CAF9912506.1"/>
    <property type="molecule type" value="Genomic_DNA"/>
</dbReference>
<dbReference type="PROSITE" id="PS01171">
    <property type="entry name" value="RIBOSOMAL_L21E"/>
    <property type="match status" value="1"/>
</dbReference>
<dbReference type="GO" id="GO:1990904">
    <property type="term" value="C:ribonucleoprotein complex"/>
    <property type="evidence" value="ECO:0007669"/>
    <property type="project" value="UniProtKB-KW"/>
</dbReference>
<evidence type="ECO:0000313" key="4">
    <source>
        <dbReference type="EMBL" id="CAF9912506.1"/>
    </source>
</evidence>
<keyword evidence="5" id="KW-1185">Reference proteome</keyword>
<dbReference type="OrthoDB" id="1539250at2759"/>
<dbReference type="Pfam" id="PF01157">
    <property type="entry name" value="Ribosomal_L21e"/>
    <property type="match status" value="1"/>
</dbReference>
<dbReference type="InterPro" id="IPR018259">
    <property type="entry name" value="Ribosomal_eL21_CS"/>
</dbReference>
<evidence type="ECO:0000313" key="5">
    <source>
        <dbReference type="Proteomes" id="UP000664169"/>
    </source>
</evidence>
<organism evidence="4 5">
    <name type="scientific">Gomphillus americanus</name>
    <dbReference type="NCBI Taxonomy" id="1940652"/>
    <lineage>
        <taxon>Eukaryota</taxon>
        <taxon>Fungi</taxon>
        <taxon>Dikarya</taxon>
        <taxon>Ascomycota</taxon>
        <taxon>Pezizomycotina</taxon>
        <taxon>Lecanoromycetes</taxon>
        <taxon>OSLEUM clade</taxon>
        <taxon>Ostropomycetidae</taxon>
        <taxon>Ostropales</taxon>
        <taxon>Graphidaceae</taxon>
        <taxon>Gomphilloideae</taxon>
        <taxon>Gomphillus</taxon>
    </lineage>
</organism>
<dbReference type="SUPFAM" id="SSF50104">
    <property type="entry name" value="Translation proteins SH3-like domain"/>
    <property type="match status" value="1"/>
</dbReference>
<dbReference type="GO" id="GO:0005840">
    <property type="term" value="C:ribosome"/>
    <property type="evidence" value="ECO:0007669"/>
    <property type="project" value="UniProtKB-KW"/>
</dbReference>
<sequence length="160" mass="18185">MGHSAGLRAGTRYAFSRGFKQKGMIRLSTYLTQYKVGDIVDVVANGAVQKGMPHKVYHGKTGVVYNVTKSAVGVIIYKKVGYRYLEKRVNVRIEHVRKSRSREEFLSRVKENAAKKHKAKEDGTMVYLKRQPVQPREARTIDTSNNKPETLRPVAYETTI</sequence>
<dbReference type="PANTHER" id="PTHR20981">
    <property type="entry name" value="60S RIBOSOMAL PROTEIN L21"/>
    <property type="match status" value="1"/>
</dbReference>
<reference evidence="4" key="1">
    <citation type="submission" date="2021-03" db="EMBL/GenBank/DDBJ databases">
        <authorList>
            <person name="Tagirdzhanova G."/>
        </authorList>
    </citation>
    <scope>NUCLEOTIDE SEQUENCE</scope>
</reference>